<dbReference type="CDD" id="cd01276">
    <property type="entry name" value="PKCI_related"/>
    <property type="match status" value="1"/>
</dbReference>
<evidence type="ECO:0000256" key="4">
    <source>
        <dbReference type="SAM" id="SignalP"/>
    </source>
</evidence>
<dbReference type="Gene3D" id="3.30.428.10">
    <property type="entry name" value="HIT-like"/>
    <property type="match status" value="1"/>
</dbReference>
<evidence type="ECO:0000256" key="2">
    <source>
        <dbReference type="PIRSR" id="PIRSR601310-3"/>
    </source>
</evidence>
<dbReference type="AlphaFoldDB" id="D8LP27"/>
<proteinExistence type="predicted"/>
<dbReference type="InterPro" id="IPR001310">
    <property type="entry name" value="Histidine_triad_HIT"/>
</dbReference>
<dbReference type="Pfam" id="PF01230">
    <property type="entry name" value="HIT"/>
    <property type="match status" value="1"/>
</dbReference>
<dbReference type="SFLD" id="SFLDS00019">
    <property type="entry name" value="Glutathione_Transferase_(cytos"/>
    <property type="match status" value="1"/>
</dbReference>
<evidence type="ECO:0000259" key="5">
    <source>
        <dbReference type="PROSITE" id="PS50404"/>
    </source>
</evidence>
<dbReference type="InterPro" id="IPR036265">
    <property type="entry name" value="HIT-like_sf"/>
</dbReference>
<feature type="domain" description="GST N-terminal" evidence="5">
    <location>
        <begin position="36"/>
        <end position="119"/>
    </location>
</feature>
<dbReference type="SUPFAM" id="SSF47616">
    <property type="entry name" value="GST C-terminal domain-like"/>
    <property type="match status" value="1"/>
</dbReference>
<dbReference type="Proteomes" id="UP000002630">
    <property type="component" value="Linkage Group LG16"/>
</dbReference>
<dbReference type="PROSITE" id="PS50405">
    <property type="entry name" value="GST_CTER"/>
    <property type="match status" value="1"/>
</dbReference>
<dbReference type="InterPro" id="IPR036282">
    <property type="entry name" value="Glutathione-S-Trfase_C_sf"/>
</dbReference>
<protein>
    <submittedName>
        <fullName evidence="8">Glutathione s-transferase</fullName>
    </submittedName>
</protein>
<dbReference type="InParanoid" id="D8LP27"/>
<dbReference type="GO" id="GO:0016740">
    <property type="term" value="F:transferase activity"/>
    <property type="evidence" value="ECO:0007669"/>
    <property type="project" value="UniProtKB-KW"/>
</dbReference>
<gene>
    <name evidence="8" type="primary">GST</name>
    <name evidence="8" type="ORF">Esi_0052_0044</name>
</gene>
<accession>D8LP27</accession>
<keyword evidence="9" id="KW-1185">Reference proteome</keyword>
<dbReference type="PANTHER" id="PTHR23089">
    <property type="entry name" value="HISTIDINE TRIAD HIT PROTEIN"/>
    <property type="match status" value="1"/>
</dbReference>
<evidence type="ECO:0000256" key="1">
    <source>
        <dbReference type="PIRSR" id="PIRSR601310-1"/>
    </source>
</evidence>
<dbReference type="InterPro" id="IPR004045">
    <property type="entry name" value="Glutathione_S-Trfase_N"/>
</dbReference>
<dbReference type="InterPro" id="IPR040079">
    <property type="entry name" value="Glutathione_S-Trfase"/>
</dbReference>
<evidence type="ECO:0000313" key="8">
    <source>
        <dbReference type="EMBL" id="CBN80298.1"/>
    </source>
</evidence>
<dbReference type="Pfam" id="PF13417">
    <property type="entry name" value="GST_N_3"/>
    <property type="match status" value="1"/>
</dbReference>
<reference evidence="8 9" key="1">
    <citation type="journal article" date="2010" name="Nature">
        <title>The Ectocarpus genome and the independent evolution of multicellularity in brown algae.</title>
        <authorList>
            <person name="Cock J.M."/>
            <person name="Sterck L."/>
            <person name="Rouze P."/>
            <person name="Scornet D."/>
            <person name="Allen A.E."/>
            <person name="Amoutzias G."/>
            <person name="Anthouard V."/>
            <person name="Artiguenave F."/>
            <person name="Aury J.M."/>
            <person name="Badger J.H."/>
            <person name="Beszteri B."/>
            <person name="Billiau K."/>
            <person name="Bonnet E."/>
            <person name="Bothwell J.H."/>
            <person name="Bowler C."/>
            <person name="Boyen C."/>
            <person name="Brownlee C."/>
            <person name="Carrano C.J."/>
            <person name="Charrier B."/>
            <person name="Cho G.Y."/>
            <person name="Coelho S.M."/>
            <person name="Collen J."/>
            <person name="Corre E."/>
            <person name="Da Silva C."/>
            <person name="Delage L."/>
            <person name="Delaroque N."/>
            <person name="Dittami S.M."/>
            <person name="Doulbeau S."/>
            <person name="Elias M."/>
            <person name="Farnham G."/>
            <person name="Gachon C.M."/>
            <person name="Gschloessl B."/>
            <person name="Heesch S."/>
            <person name="Jabbari K."/>
            <person name="Jubin C."/>
            <person name="Kawai H."/>
            <person name="Kimura K."/>
            <person name="Kloareg B."/>
            <person name="Kupper F.C."/>
            <person name="Lang D."/>
            <person name="Le Bail A."/>
            <person name="Leblanc C."/>
            <person name="Lerouge P."/>
            <person name="Lohr M."/>
            <person name="Lopez P.J."/>
            <person name="Martens C."/>
            <person name="Maumus F."/>
            <person name="Michel G."/>
            <person name="Miranda-Saavedra D."/>
            <person name="Morales J."/>
            <person name="Moreau H."/>
            <person name="Motomura T."/>
            <person name="Nagasato C."/>
            <person name="Napoli C.A."/>
            <person name="Nelson D.R."/>
            <person name="Nyvall-Collen P."/>
            <person name="Peters A.F."/>
            <person name="Pommier C."/>
            <person name="Potin P."/>
            <person name="Poulain J."/>
            <person name="Quesneville H."/>
            <person name="Read B."/>
            <person name="Rensing S.A."/>
            <person name="Ritter A."/>
            <person name="Rousvoal S."/>
            <person name="Samanta M."/>
            <person name="Samson G."/>
            <person name="Schroeder D.C."/>
            <person name="Segurens B."/>
            <person name="Strittmatter M."/>
            <person name="Tonon T."/>
            <person name="Tregear J.W."/>
            <person name="Valentin K."/>
            <person name="von Dassow P."/>
            <person name="Yamagishi T."/>
            <person name="Van de Peer Y."/>
            <person name="Wincker P."/>
        </authorList>
    </citation>
    <scope>NUCLEOTIDE SEQUENCE [LARGE SCALE GENOMIC DNA]</scope>
    <source>
        <strain evidence="9">Ec32 / CCAP1310/4</strain>
    </source>
</reference>
<sequence length="387" mass="42444">MRTERAGIGAALIGALICLFPAVQAFTLSTTMSAVQKPKLWDMPVSNNGARCRFIIYEKGIEDKVDIAPPTDVGGLKSEEYLKMNPHGKMPCLSSPDCGSIPESDTICQYLLDKFEHEGSSFRPQTLQARMKSAAICRLFDTYIHPIQGSMYKAVPPFGVHSDRIAALDDLQTQLGYLEELASPDGPFLSGNELSLADATAWPTMIFVREMMLPRFGRTPALGPRLLAWCEHMDRHPVGKRIADEIKAPLDKWGANGRWDTILHAGKRDTEPPSILDKFLAKEIPSTGVLGDDSVRPFRDIAPVAPTHVLIIPKVRNGLTQLRHATADHAGVLGHMLEVAAKIAKEEELEGFRVVVNDGAKGGQEVFHLHMHLIGGGKDMEKLGKMA</sequence>
<dbReference type="PRINTS" id="PR00332">
    <property type="entry name" value="HISTRIAD"/>
</dbReference>
<dbReference type="Gene3D" id="1.20.1050.10">
    <property type="match status" value="1"/>
</dbReference>
<feature type="domain" description="GST C-terminal" evidence="6">
    <location>
        <begin position="126"/>
        <end position="250"/>
    </location>
</feature>
<dbReference type="CDD" id="cd00570">
    <property type="entry name" value="GST_N_family"/>
    <property type="match status" value="1"/>
</dbReference>
<organism evidence="8 9">
    <name type="scientific">Ectocarpus siliculosus</name>
    <name type="common">Brown alga</name>
    <name type="synonym">Conferva siliculosa</name>
    <dbReference type="NCBI Taxonomy" id="2880"/>
    <lineage>
        <taxon>Eukaryota</taxon>
        <taxon>Sar</taxon>
        <taxon>Stramenopiles</taxon>
        <taxon>Ochrophyta</taxon>
        <taxon>PX clade</taxon>
        <taxon>Phaeophyceae</taxon>
        <taxon>Ectocarpales</taxon>
        <taxon>Ectocarpaceae</taxon>
        <taxon>Ectocarpus</taxon>
    </lineage>
</organism>
<dbReference type="PROSITE" id="PS51084">
    <property type="entry name" value="HIT_2"/>
    <property type="match status" value="1"/>
</dbReference>
<dbReference type="STRING" id="2880.D8LP27"/>
<dbReference type="InterPro" id="IPR019808">
    <property type="entry name" value="Histidine_triad_CS"/>
</dbReference>
<feature type="signal peptide" evidence="4">
    <location>
        <begin position="1"/>
        <end position="25"/>
    </location>
</feature>
<dbReference type="CDD" id="cd00299">
    <property type="entry name" value="GST_C_family"/>
    <property type="match status" value="1"/>
</dbReference>
<dbReference type="PROSITE" id="PS50404">
    <property type="entry name" value="GST_NTER"/>
    <property type="match status" value="1"/>
</dbReference>
<evidence type="ECO:0000259" key="7">
    <source>
        <dbReference type="PROSITE" id="PS51084"/>
    </source>
</evidence>
<dbReference type="SUPFAM" id="SSF54197">
    <property type="entry name" value="HIT-like"/>
    <property type="match status" value="1"/>
</dbReference>
<evidence type="ECO:0000259" key="6">
    <source>
        <dbReference type="PROSITE" id="PS50405"/>
    </source>
</evidence>
<dbReference type="EMBL" id="FN648730">
    <property type="protein sequence ID" value="CBN80298.1"/>
    <property type="molecule type" value="Genomic_DNA"/>
</dbReference>
<dbReference type="InterPro" id="IPR011146">
    <property type="entry name" value="HIT-like"/>
</dbReference>
<keyword evidence="4" id="KW-0732">Signal</keyword>
<dbReference type="Gene3D" id="3.40.30.10">
    <property type="entry name" value="Glutaredoxin"/>
    <property type="match status" value="1"/>
</dbReference>
<dbReference type="InterPro" id="IPR036249">
    <property type="entry name" value="Thioredoxin-like_sf"/>
</dbReference>
<dbReference type="InterPro" id="IPR010987">
    <property type="entry name" value="Glutathione-S-Trfase_C-like"/>
</dbReference>
<dbReference type="SUPFAM" id="SSF52833">
    <property type="entry name" value="Thioredoxin-like"/>
    <property type="match status" value="1"/>
</dbReference>
<dbReference type="SFLD" id="SFLDG00358">
    <property type="entry name" value="Main_(cytGST)"/>
    <property type="match status" value="1"/>
</dbReference>
<evidence type="ECO:0000256" key="3">
    <source>
        <dbReference type="PROSITE-ProRule" id="PRU00464"/>
    </source>
</evidence>
<dbReference type="EMBL" id="FN649741">
    <property type="protein sequence ID" value="CBN80298.1"/>
    <property type="molecule type" value="Genomic_DNA"/>
</dbReference>
<dbReference type="PROSITE" id="PS00892">
    <property type="entry name" value="HIT_1"/>
    <property type="match status" value="1"/>
</dbReference>
<feature type="active site" description="Tele-AMP-histidine intermediate" evidence="1">
    <location>
        <position position="370"/>
    </location>
</feature>
<feature type="short sequence motif" description="Histidine triad motif" evidence="2 3">
    <location>
        <begin position="368"/>
        <end position="372"/>
    </location>
</feature>
<dbReference type="Pfam" id="PF13410">
    <property type="entry name" value="GST_C_2"/>
    <property type="match status" value="1"/>
</dbReference>
<feature type="domain" description="HIT" evidence="7">
    <location>
        <begin position="275"/>
        <end position="383"/>
    </location>
</feature>
<evidence type="ECO:0000313" key="9">
    <source>
        <dbReference type="Proteomes" id="UP000002630"/>
    </source>
</evidence>
<feature type="chain" id="PRO_5003117345" evidence="4">
    <location>
        <begin position="26"/>
        <end position="387"/>
    </location>
</feature>
<dbReference type="OrthoDB" id="672793at2759"/>
<name>D8LP27_ECTSI</name>